<feature type="coiled-coil region" evidence="1">
    <location>
        <begin position="29"/>
        <end position="56"/>
    </location>
</feature>
<gene>
    <name evidence="2" type="ORF">TNCV_3519721</name>
</gene>
<reference evidence="2" key="1">
    <citation type="submission" date="2020-08" db="EMBL/GenBank/DDBJ databases">
        <title>Multicomponent nature underlies the extraordinary mechanical properties of spider dragline silk.</title>
        <authorList>
            <person name="Kono N."/>
            <person name="Nakamura H."/>
            <person name="Mori M."/>
            <person name="Yoshida Y."/>
            <person name="Ohtoshi R."/>
            <person name="Malay A.D."/>
            <person name="Moran D.A.P."/>
            <person name="Tomita M."/>
            <person name="Numata K."/>
            <person name="Arakawa K."/>
        </authorList>
    </citation>
    <scope>NUCLEOTIDE SEQUENCE</scope>
</reference>
<keyword evidence="1" id="KW-0175">Coiled coil</keyword>
<organism evidence="2 3">
    <name type="scientific">Trichonephila clavipes</name>
    <name type="common">Golden silk orbweaver</name>
    <name type="synonym">Nephila clavipes</name>
    <dbReference type="NCBI Taxonomy" id="2585209"/>
    <lineage>
        <taxon>Eukaryota</taxon>
        <taxon>Metazoa</taxon>
        <taxon>Ecdysozoa</taxon>
        <taxon>Arthropoda</taxon>
        <taxon>Chelicerata</taxon>
        <taxon>Arachnida</taxon>
        <taxon>Araneae</taxon>
        <taxon>Araneomorphae</taxon>
        <taxon>Entelegynae</taxon>
        <taxon>Araneoidea</taxon>
        <taxon>Nephilidae</taxon>
        <taxon>Trichonephila</taxon>
    </lineage>
</organism>
<keyword evidence="3" id="KW-1185">Reference proteome</keyword>
<dbReference type="AlphaFoldDB" id="A0A8X6VGD4"/>
<dbReference type="Proteomes" id="UP000887159">
    <property type="component" value="Unassembled WGS sequence"/>
</dbReference>
<sequence length="127" mass="14622">MTGEESDVCVKIDACVRTCQPDYIWSEKLKAFEHCRQEKRKKIEELKELLFGLETAKPTEEAEFERGDLYKNVKTRLDDLERKPQKDANALRRIDVPARVAKNILAPSVTAATDDRKNGLFPLPNFQ</sequence>
<evidence type="ECO:0000313" key="3">
    <source>
        <dbReference type="Proteomes" id="UP000887159"/>
    </source>
</evidence>
<name>A0A8X6VGD4_TRICX</name>
<protein>
    <submittedName>
        <fullName evidence="2">Uncharacterized protein</fullName>
    </submittedName>
</protein>
<accession>A0A8X6VGD4</accession>
<dbReference type="EMBL" id="BMAU01021345">
    <property type="protein sequence ID" value="GFY17617.1"/>
    <property type="molecule type" value="Genomic_DNA"/>
</dbReference>
<evidence type="ECO:0000313" key="2">
    <source>
        <dbReference type="EMBL" id="GFY17617.1"/>
    </source>
</evidence>
<comment type="caution">
    <text evidence="2">The sequence shown here is derived from an EMBL/GenBank/DDBJ whole genome shotgun (WGS) entry which is preliminary data.</text>
</comment>
<proteinExistence type="predicted"/>
<evidence type="ECO:0000256" key="1">
    <source>
        <dbReference type="SAM" id="Coils"/>
    </source>
</evidence>